<dbReference type="PROSITE" id="PS50240">
    <property type="entry name" value="TRYPSIN_DOM"/>
    <property type="match status" value="1"/>
</dbReference>
<dbReference type="PROSITE" id="PS00135">
    <property type="entry name" value="TRYPSIN_SER"/>
    <property type="match status" value="1"/>
</dbReference>
<dbReference type="InterPro" id="IPR009003">
    <property type="entry name" value="Peptidase_S1_PA"/>
</dbReference>
<proteinExistence type="predicted"/>
<dbReference type="Proteomes" id="UP000736787">
    <property type="component" value="Unassembled WGS sequence"/>
</dbReference>
<keyword evidence="2" id="KW-0964">Secreted</keyword>
<dbReference type="InterPro" id="IPR033116">
    <property type="entry name" value="TRYPSIN_SER"/>
</dbReference>
<dbReference type="AlphaFoldDB" id="A0A8T1EED2"/>
<organism evidence="8 9">
    <name type="scientific">Phytophthora cactorum</name>
    <dbReference type="NCBI Taxonomy" id="29920"/>
    <lineage>
        <taxon>Eukaryota</taxon>
        <taxon>Sar</taxon>
        <taxon>Stramenopiles</taxon>
        <taxon>Oomycota</taxon>
        <taxon>Peronosporomycetes</taxon>
        <taxon>Peronosporales</taxon>
        <taxon>Peronosporaceae</taxon>
        <taxon>Phytophthora</taxon>
    </lineage>
</organism>
<sequence>MGHGEQRSLFGETLQTVDVQITFDAECGNYTIDSSLSMCAGAERGKDACNGDSGGPLIVSDMVVGIVSGVAQGECVEYPGLYGRVARVLTIFWKGDPA</sequence>
<dbReference type="PANTHER" id="PTHR24276">
    <property type="entry name" value="POLYSERASE-RELATED"/>
    <property type="match status" value="1"/>
</dbReference>
<keyword evidence="5" id="KW-1015">Disulfide bond</keyword>
<dbReference type="SUPFAM" id="SSF50494">
    <property type="entry name" value="Trypsin-like serine proteases"/>
    <property type="match status" value="1"/>
</dbReference>
<keyword evidence="3" id="KW-0732">Signal</keyword>
<evidence type="ECO:0000313" key="9">
    <source>
        <dbReference type="Proteomes" id="UP000736787"/>
    </source>
</evidence>
<name>A0A8T1EED2_9STRA</name>
<evidence type="ECO:0000256" key="3">
    <source>
        <dbReference type="ARBA" id="ARBA00022729"/>
    </source>
</evidence>
<dbReference type="Pfam" id="PF00089">
    <property type="entry name" value="Trypsin"/>
    <property type="match status" value="1"/>
</dbReference>
<dbReference type="InterPro" id="IPR050430">
    <property type="entry name" value="Peptidase_S1"/>
</dbReference>
<evidence type="ECO:0000259" key="7">
    <source>
        <dbReference type="PROSITE" id="PS50240"/>
    </source>
</evidence>
<comment type="caution">
    <text evidence="8">The sequence shown here is derived from an EMBL/GenBank/DDBJ whole genome shotgun (WGS) entry which is preliminary data.</text>
</comment>
<evidence type="ECO:0000256" key="6">
    <source>
        <dbReference type="ARBA" id="ARBA00023180"/>
    </source>
</evidence>
<dbReference type="Gene3D" id="2.40.10.10">
    <property type="entry name" value="Trypsin-like serine proteases"/>
    <property type="match status" value="1"/>
</dbReference>
<keyword evidence="6" id="KW-0325">Glycoprotein</keyword>
<gene>
    <name evidence="8" type="ORF">PC117_g3432</name>
</gene>
<dbReference type="GO" id="GO:0006508">
    <property type="term" value="P:proteolysis"/>
    <property type="evidence" value="ECO:0007669"/>
    <property type="project" value="InterPro"/>
</dbReference>
<dbReference type="InterPro" id="IPR043504">
    <property type="entry name" value="Peptidase_S1_PA_chymotrypsin"/>
</dbReference>
<dbReference type="InterPro" id="IPR001254">
    <property type="entry name" value="Trypsin_dom"/>
</dbReference>
<evidence type="ECO:0000256" key="2">
    <source>
        <dbReference type="ARBA" id="ARBA00022525"/>
    </source>
</evidence>
<comment type="subcellular location">
    <subcellularLocation>
        <location evidence="1">Secreted</location>
    </subcellularLocation>
</comment>
<reference evidence="8" key="1">
    <citation type="submission" date="2018-10" db="EMBL/GenBank/DDBJ databases">
        <title>Effector identification in a new, highly contiguous assembly of the strawberry crown rot pathogen Phytophthora cactorum.</title>
        <authorList>
            <person name="Armitage A.D."/>
            <person name="Nellist C.F."/>
            <person name="Bates H."/>
            <person name="Vickerstaff R.J."/>
            <person name="Harrison R.J."/>
        </authorList>
    </citation>
    <scope>NUCLEOTIDE SEQUENCE</scope>
    <source>
        <strain evidence="8">4040</strain>
    </source>
</reference>
<evidence type="ECO:0000313" key="8">
    <source>
        <dbReference type="EMBL" id="KAG2951640.1"/>
    </source>
</evidence>
<evidence type="ECO:0000256" key="5">
    <source>
        <dbReference type="ARBA" id="ARBA00023157"/>
    </source>
</evidence>
<dbReference type="GO" id="GO:0004252">
    <property type="term" value="F:serine-type endopeptidase activity"/>
    <property type="evidence" value="ECO:0007669"/>
    <property type="project" value="InterPro"/>
</dbReference>
<dbReference type="PANTHER" id="PTHR24276:SF98">
    <property type="entry name" value="FI18310P1-RELATED"/>
    <property type="match status" value="1"/>
</dbReference>
<evidence type="ECO:0000256" key="4">
    <source>
        <dbReference type="ARBA" id="ARBA00023026"/>
    </source>
</evidence>
<feature type="domain" description="Peptidase S1" evidence="7">
    <location>
        <begin position="1"/>
        <end position="98"/>
    </location>
</feature>
<dbReference type="EMBL" id="RCMK01000049">
    <property type="protein sequence ID" value="KAG2951640.1"/>
    <property type="molecule type" value="Genomic_DNA"/>
</dbReference>
<protein>
    <recommendedName>
        <fullName evidence="7">Peptidase S1 domain-containing protein</fullName>
    </recommendedName>
</protein>
<evidence type="ECO:0000256" key="1">
    <source>
        <dbReference type="ARBA" id="ARBA00004613"/>
    </source>
</evidence>
<keyword evidence="4" id="KW-0843">Virulence</keyword>
<dbReference type="GO" id="GO:0005576">
    <property type="term" value="C:extracellular region"/>
    <property type="evidence" value="ECO:0007669"/>
    <property type="project" value="UniProtKB-SubCell"/>
</dbReference>
<accession>A0A8T1EED2</accession>